<feature type="compositionally biased region" description="Basic and acidic residues" evidence="1">
    <location>
        <begin position="269"/>
        <end position="283"/>
    </location>
</feature>
<dbReference type="RefSeq" id="WP_173057892.1">
    <property type="nucleotide sequence ID" value="NZ_BAABGO010000017.1"/>
</dbReference>
<feature type="compositionally biased region" description="Polar residues" evidence="1">
    <location>
        <begin position="235"/>
        <end position="244"/>
    </location>
</feature>
<dbReference type="EMBL" id="BLPF01000001">
    <property type="protein sequence ID" value="GFJ80581.1"/>
    <property type="molecule type" value="Genomic_DNA"/>
</dbReference>
<name>A0A6V8KDS9_9ACTN</name>
<evidence type="ECO:0000313" key="3">
    <source>
        <dbReference type="Proteomes" id="UP000482800"/>
    </source>
</evidence>
<evidence type="ECO:0008006" key="4">
    <source>
        <dbReference type="Google" id="ProtNLM"/>
    </source>
</evidence>
<reference evidence="2 3" key="2">
    <citation type="submission" date="2020-03" db="EMBL/GenBank/DDBJ databases">
        <authorList>
            <person name="Ichikawa N."/>
            <person name="Kimura A."/>
            <person name="Kitahashi Y."/>
            <person name="Uohara A."/>
        </authorList>
    </citation>
    <scope>NUCLEOTIDE SEQUENCE [LARGE SCALE GENOMIC DNA]</scope>
    <source>
        <strain evidence="2 3">NBRC 108639</strain>
    </source>
</reference>
<evidence type="ECO:0000313" key="2">
    <source>
        <dbReference type="EMBL" id="GFJ80581.1"/>
    </source>
</evidence>
<sequence>MAWEKSGVPGTATRTSWFDRDVPAMWRTLENQQSDDHWRLVAGWRKAADLTAIHLRRLEHYRTNLVEAWPPDRNAAAAAYVSRLDFLIQNVRTTHDVAAANYSTLAATVGALASARNDLKPLYDEYMTKAKALTAYRELAAFNAAAEGSTVIGAAPVRPDDLERLNNRARAIMYTLSHTLVEAEAAIRQPPTYEPTVHWDQGRANTYGDSGRPSPTTSATRPPSPEHPAVDSTRSDPNAGSTPASAIPGTGGPLDRVISPRGKQSLTARDGEIGRGRHPREATDGSGGSLIHQARGTAISGGIIGASPELEDRHAPRAPLRVNPVGGIIGGQHVREPANHPSSMISPVLGSTAASQGLRKDRSEAQRTRETNWEVPNGVPPVIEPRKVVKYDPGPAIGLER</sequence>
<feature type="compositionally biased region" description="Basic and acidic residues" evidence="1">
    <location>
        <begin position="358"/>
        <end position="372"/>
    </location>
</feature>
<organism evidence="2 3">
    <name type="scientific">Phytohabitans houttuyneae</name>
    <dbReference type="NCBI Taxonomy" id="1076126"/>
    <lineage>
        <taxon>Bacteria</taxon>
        <taxon>Bacillati</taxon>
        <taxon>Actinomycetota</taxon>
        <taxon>Actinomycetes</taxon>
        <taxon>Micromonosporales</taxon>
        <taxon>Micromonosporaceae</taxon>
    </lineage>
</organism>
<comment type="caution">
    <text evidence="2">The sequence shown here is derived from an EMBL/GenBank/DDBJ whole genome shotgun (WGS) entry which is preliminary data.</text>
</comment>
<proteinExistence type="predicted"/>
<protein>
    <recommendedName>
        <fullName evidence="4">PPE family domain-containing protein</fullName>
    </recommendedName>
</protein>
<reference evidence="2 3" key="1">
    <citation type="submission" date="2020-03" db="EMBL/GenBank/DDBJ databases">
        <title>Whole genome shotgun sequence of Phytohabitans houttuyneae NBRC 108639.</title>
        <authorList>
            <person name="Komaki H."/>
            <person name="Tamura T."/>
        </authorList>
    </citation>
    <scope>NUCLEOTIDE SEQUENCE [LARGE SCALE GENOMIC DNA]</scope>
    <source>
        <strain evidence="2 3">NBRC 108639</strain>
    </source>
</reference>
<dbReference type="Proteomes" id="UP000482800">
    <property type="component" value="Unassembled WGS sequence"/>
</dbReference>
<accession>A0A6V8KDS9</accession>
<dbReference type="AlphaFoldDB" id="A0A6V8KDS9"/>
<feature type="region of interest" description="Disordered" evidence="1">
    <location>
        <begin position="331"/>
        <end position="401"/>
    </location>
</feature>
<feature type="region of interest" description="Disordered" evidence="1">
    <location>
        <begin position="192"/>
        <end position="292"/>
    </location>
</feature>
<feature type="compositionally biased region" description="Low complexity" evidence="1">
    <location>
        <begin position="212"/>
        <end position="221"/>
    </location>
</feature>
<gene>
    <name evidence="2" type="ORF">Phou_047610</name>
</gene>
<evidence type="ECO:0000256" key="1">
    <source>
        <dbReference type="SAM" id="MobiDB-lite"/>
    </source>
</evidence>
<keyword evidence="3" id="KW-1185">Reference proteome</keyword>